<dbReference type="EMBL" id="LXWN01000002">
    <property type="protein sequence ID" value="PTL87627.1"/>
    <property type="molecule type" value="Genomic_DNA"/>
</dbReference>
<dbReference type="CDD" id="cd20075">
    <property type="entry name" value="XPF_nuclease_XPF_arch"/>
    <property type="match status" value="1"/>
</dbReference>
<dbReference type="InterPro" id="IPR010994">
    <property type="entry name" value="RuvA_2-like"/>
</dbReference>
<dbReference type="Gene3D" id="3.40.50.10130">
    <property type="match status" value="1"/>
</dbReference>
<dbReference type="InterPro" id="IPR003583">
    <property type="entry name" value="Hlx-hairpin-Hlx_DNA-bd_motif"/>
</dbReference>
<keyword evidence="3" id="KW-0227">DNA damage</keyword>
<dbReference type="SUPFAM" id="SSF52980">
    <property type="entry name" value="Restriction endonuclease-like"/>
    <property type="match status" value="1"/>
</dbReference>
<dbReference type="Pfam" id="PF02732">
    <property type="entry name" value="ERCC4"/>
    <property type="match status" value="1"/>
</dbReference>
<keyword evidence="6" id="KW-0234">DNA repair</keyword>
<dbReference type="GO" id="GO:0003697">
    <property type="term" value="F:single-stranded DNA binding"/>
    <property type="evidence" value="ECO:0007669"/>
    <property type="project" value="TreeGrafter"/>
</dbReference>
<dbReference type="GO" id="GO:1901255">
    <property type="term" value="P:nucleotide-excision repair involved in interstrand cross-link repair"/>
    <property type="evidence" value="ECO:0007669"/>
    <property type="project" value="TreeGrafter"/>
</dbReference>
<keyword evidence="2" id="KW-0255">Endonuclease</keyword>
<keyword evidence="10" id="KW-1185">Reference proteome</keyword>
<dbReference type="SMART" id="SM00278">
    <property type="entry name" value="HhH1"/>
    <property type="match status" value="2"/>
</dbReference>
<dbReference type="PANTHER" id="PTHR10150:SF0">
    <property type="entry name" value="DNA REPAIR ENDONUCLEASE XPF"/>
    <property type="match status" value="1"/>
</dbReference>
<reference evidence="9 10" key="1">
    <citation type="submission" date="2018-04" db="EMBL/GenBank/DDBJ databases">
        <title>Transcriptomics of ammonia oxidizing archaea.</title>
        <authorList>
            <person name="Carini P."/>
        </authorList>
    </citation>
    <scope>NUCLEOTIDE SEQUENCE [LARGE SCALE GENOMIC DNA]</scope>
    <source>
        <strain evidence="9 10">U25</strain>
    </source>
</reference>
<dbReference type="Proteomes" id="UP000241022">
    <property type="component" value="Unassembled WGS sequence"/>
</dbReference>
<evidence type="ECO:0000256" key="4">
    <source>
        <dbReference type="ARBA" id="ARBA00022801"/>
    </source>
</evidence>
<dbReference type="GO" id="GO:0003684">
    <property type="term" value="F:damaged DNA binding"/>
    <property type="evidence" value="ECO:0007669"/>
    <property type="project" value="TreeGrafter"/>
</dbReference>
<dbReference type="SMART" id="SM00891">
    <property type="entry name" value="ERCC4"/>
    <property type="match status" value="1"/>
</dbReference>
<feature type="domain" description="Helix-hairpin-helix DNA-binding motif class 1" evidence="7">
    <location>
        <begin position="163"/>
        <end position="182"/>
    </location>
</feature>
<keyword evidence="4" id="KW-0378">Hydrolase</keyword>
<evidence type="ECO:0000313" key="9">
    <source>
        <dbReference type="EMBL" id="PTL87627.1"/>
    </source>
</evidence>
<dbReference type="InterPro" id="IPR006166">
    <property type="entry name" value="ERCC4_domain"/>
</dbReference>
<dbReference type="GO" id="GO:0000014">
    <property type="term" value="F:single-stranded DNA endodeoxyribonuclease activity"/>
    <property type="evidence" value="ECO:0007669"/>
    <property type="project" value="TreeGrafter"/>
</dbReference>
<evidence type="ECO:0000313" key="10">
    <source>
        <dbReference type="Proteomes" id="UP000241022"/>
    </source>
</evidence>
<comment type="caution">
    <text evidence="9">The sequence shown here is derived from an EMBL/GenBank/DDBJ whole genome shotgun (WGS) entry which is preliminary data.</text>
</comment>
<accession>A0A2R6TAF8</accession>
<gene>
    <name evidence="9" type="ORF">A7X95_07110</name>
</gene>
<dbReference type="AlphaFoldDB" id="A0A2R6TAF8"/>
<feature type="domain" description="Helix-hairpin-helix DNA-binding motif class 1" evidence="7">
    <location>
        <begin position="195"/>
        <end position="214"/>
    </location>
</feature>
<protein>
    <submittedName>
        <fullName evidence="9">Heavy metal resistance protein CzcA</fullName>
    </submittedName>
</protein>
<dbReference type="PANTHER" id="PTHR10150">
    <property type="entry name" value="DNA REPAIR ENDONUCLEASE XPF"/>
    <property type="match status" value="1"/>
</dbReference>
<proteinExistence type="predicted"/>
<evidence type="ECO:0000256" key="3">
    <source>
        <dbReference type="ARBA" id="ARBA00022763"/>
    </source>
</evidence>
<evidence type="ECO:0000256" key="2">
    <source>
        <dbReference type="ARBA" id="ARBA00022759"/>
    </source>
</evidence>
<dbReference type="GO" id="GO:0000724">
    <property type="term" value="P:double-strand break repair via homologous recombination"/>
    <property type="evidence" value="ECO:0007669"/>
    <property type="project" value="TreeGrafter"/>
</dbReference>
<feature type="domain" description="ERCC4" evidence="8">
    <location>
        <begin position="12"/>
        <end position="92"/>
    </location>
</feature>
<keyword evidence="5" id="KW-0238">DNA-binding</keyword>
<evidence type="ECO:0000259" key="8">
    <source>
        <dbReference type="SMART" id="SM00891"/>
    </source>
</evidence>
<evidence type="ECO:0000259" key="7">
    <source>
        <dbReference type="SMART" id="SM00278"/>
    </source>
</evidence>
<dbReference type="Gene3D" id="1.10.150.20">
    <property type="entry name" value="5' to 3' exonuclease, C-terminal subdomain"/>
    <property type="match status" value="1"/>
</dbReference>
<evidence type="ECO:0000256" key="5">
    <source>
        <dbReference type="ARBA" id="ARBA00023125"/>
    </source>
</evidence>
<keyword evidence="1" id="KW-0540">Nuclease</keyword>
<sequence>MRYIIVEIEKLRIIVDEREKKSGIPKLLAAIGVKTEIKTLVIGDYIVAPETVVERKTIADLLSSIFDGRLFDQCSRLTEHYQHPILLVEGNVDEIEELTDNPLIFYGALSTVALEFKIPVIPTPSATHTAKLLVSLSTRKELTKGPFLKKIKKSNNIEKQQLSVLCSLPGVAEKSAIRLLEKFGTPLDVLCAPVTELAKTPGLGEAKAKKIKKMLQNKNKNFKKSGQKTLHES</sequence>
<organism evidence="9 10">
    <name type="scientific">Candidatus Nitrosopelagicus brevis</name>
    <dbReference type="NCBI Taxonomy" id="1410606"/>
    <lineage>
        <taxon>Archaea</taxon>
        <taxon>Nitrososphaerota</taxon>
    </lineage>
</organism>
<dbReference type="SUPFAM" id="SSF47781">
    <property type="entry name" value="RuvA domain 2-like"/>
    <property type="match status" value="1"/>
</dbReference>
<dbReference type="Pfam" id="PF14520">
    <property type="entry name" value="HHH_5"/>
    <property type="match status" value="1"/>
</dbReference>
<name>A0A2R6TAF8_9ARCH</name>
<evidence type="ECO:0000256" key="6">
    <source>
        <dbReference type="ARBA" id="ARBA00023204"/>
    </source>
</evidence>
<evidence type="ECO:0000256" key="1">
    <source>
        <dbReference type="ARBA" id="ARBA00022722"/>
    </source>
</evidence>
<dbReference type="InterPro" id="IPR011335">
    <property type="entry name" value="Restrct_endonuc-II-like"/>
</dbReference>